<keyword evidence="1" id="KW-0472">Membrane</keyword>
<keyword evidence="1" id="KW-1133">Transmembrane helix</keyword>
<evidence type="ECO:0000256" key="1">
    <source>
        <dbReference type="SAM" id="Phobius"/>
    </source>
</evidence>
<accession>A0A0G1M5B2</accession>
<evidence type="ECO:0000313" key="4">
    <source>
        <dbReference type="Proteomes" id="UP000034264"/>
    </source>
</evidence>
<keyword evidence="1" id="KW-0812">Transmembrane</keyword>
<dbReference type="AlphaFoldDB" id="A0A0G1M5B2"/>
<gene>
    <name evidence="3" type="ORF">UX05_C0001G0083</name>
</gene>
<evidence type="ECO:0000313" key="3">
    <source>
        <dbReference type="EMBL" id="KKU03454.1"/>
    </source>
</evidence>
<organism evidence="3 4">
    <name type="scientific">Candidatus Amesbacteria bacterium GW2011_GWC2_45_19</name>
    <dbReference type="NCBI Taxonomy" id="1618366"/>
    <lineage>
        <taxon>Bacteria</taxon>
        <taxon>Candidatus Amesiibacteriota</taxon>
    </lineage>
</organism>
<proteinExistence type="predicted"/>
<protein>
    <recommendedName>
        <fullName evidence="2">VanZ-like domain-containing protein</fullName>
    </recommendedName>
</protein>
<dbReference type="InterPro" id="IPR006976">
    <property type="entry name" value="VanZ-like"/>
</dbReference>
<dbReference type="Pfam" id="PF04892">
    <property type="entry name" value="VanZ"/>
    <property type="match status" value="1"/>
</dbReference>
<dbReference type="Proteomes" id="UP000034264">
    <property type="component" value="Unassembled WGS sequence"/>
</dbReference>
<name>A0A0G1M5B2_9BACT</name>
<comment type="caution">
    <text evidence="3">The sequence shown here is derived from an EMBL/GenBank/DDBJ whole genome shotgun (WGS) entry which is preliminary data.</text>
</comment>
<feature type="transmembrane region" description="Helical" evidence="1">
    <location>
        <begin position="70"/>
        <end position="86"/>
    </location>
</feature>
<reference evidence="3 4" key="1">
    <citation type="journal article" date="2015" name="Nature">
        <title>rRNA introns, odd ribosomes, and small enigmatic genomes across a large radiation of phyla.</title>
        <authorList>
            <person name="Brown C.T."/>
            <person name="Hug L.A."/>
            <person name="Thomas B.C."/>
            <person name="Sharon I."/>
            <person name="Castelle C.J."/>
            <person name="Singh A."/>
            <person name="Wilkins M.J."/>
            <person name="Williams K.H."/>
            <person name="Banfield J.F."/>
        </authorList>
    </citation>
    <scope>NUCLEOTIDE SEQUENCE [LARGE SCALE GENOMIC DNA]</scope>
</reference>
<feature type="transmembrane region" description="Helical" evidence="1">
    <location>
        <begin position="40"/>
        <end position="58"/>
    </location>
</feature>
<evidence type="ECO:0000259" key="2">
    <source>
        <dbReference type="Pfam" id="PF04892"/>
    </source>
</evidence>
<dbReference type="NCBIfam" id="NF037970">
    <property type="entry name" value="vanZ_1"/>
    <property type="match status" value="1"/>
</dbReference>
<dbReference type="EMBL" id="LCKS01000001">
    <property type="protein sequence ID" value="KKU03454.1"/>
    <property type="molecule type" value="Genomic_DNA"/>
</dbReference>
<sequence length="126" mass="14383">MSIRRRIKHWLPTLAWAILIFSFSSQPTLTANQVYWQDFVIKKSAHLFVYAVLAILIYRSLKLTSRFSKLYLFLFTLILVVLYAVSDEFHQTFSLGRTPTLRDVFIDIAGGLTGLIVKTKIGSSAP</sequence>
<feature type="domain" description="VanZ-like" evidence="2">
    <location>
        <begin position="14"/>
        <end position="117"/>
    </location>
</feature>